<reference evidence="1" key="2">
    <citation type="submission" date="2023-05" db="EMBL/GenBank/DDBJ databases">
        <authorList>
            <person name="Schelkunov M.I."/>
        </authorList>
    </citation>
    <scope>NUCLEOTIDE SEQUENCE</scope>
    <source>
        <strain evidence="1">Hsosn_3</strain>
        <tissue evidence="1">Leaf</tissue>
    </source>
</reference>
<gene>
    <name evidence="1" type="ORF">POM88_014016</name>
</gene>
<dbReference type="EMBL" id="JAUIZM010000003">
    <property type="protein sequence ID" value="KAK1394960.1"/>
    <property type="molecule type" value="Genomic_DNA"/>
</dbReference>
<protein>
    <submittedName>
        <fullName evidence="1">Uncharacterized protein</fullName>
    </submittedName>
</protein>
<dbReference type="AlphaFoldDB" id="A0AAD8J3B5"/>
<evidence type="ECO:0000313" key="1">
    <source>
        <dbReference type="EMBL" id="KAK1394960.1"/>
    </source>
</evidence>
<name>A0AAD8J3B5_9APIA</name>
<dbReference type="Proteomes" id="UP001237642">
    <property type="component" value="Unassembled WGS sequence"/>
</dbReference>
<reference evidence="1" key="1">
    <citation type="submission" date="2023-02" db="EMBL/GenBank/DDBJ databases">
        <title>Genome of toxic invasive species Heracleum sosnowskyi carries increased number of genes despite the absence of recent whole-genome duplications.</title>
        <authorList>
            <person name="Schelkunov M."/>
            <person name="Shtratnikova V."/>
            <person name="Makarenko M."/>
            <person name="Klepikova A."/>
            <person name="Omelchenko D."/>
            <person name="Novikova G."/>
            <person name="Obukhova E."/>
            <person name="Bogdanov V."/>
            <person name="Penin A."/>
            <person name="Logacheva M."/>
        </authorList>
    </citation>
    <scope>NUCLEOTIDE SEQUENCE</scope>
    <source>
        <strain evidence="1">Hsosn_3</strain>
        <tissue evidence="1">Leaf</tissue>
    </source>
</reference>
<sequence length="150" mass="16895">MLEAPPPKVLENNEPLIKGIIEEANDSDIEDGHVESSLKVPLQPIRMDTEIHVKIDLDPRMPEARETTGAAGDTLSILVDATDPSKELKIGKQLEPEARESLTRFLKDNLDVFDWCHSDMVGIDPRVMCHHLNIDPERIAIRQKRRAISC</sequence>
<organism evidence="1 2">
    <name type="scientific">Heracleum sosnowskyi</name>
    <dbReference type="NCBI Taxonomy" id="360622"/>
    <lineage>
        <taxon>Eukaryota</taxon>
        <taxon>Viridiplantae</taxon>
        <taxon>Streptophyta</taxon>
        <taxon>Embryophyta</taxon>
        <taxon>Tracheophyta</taxon>
        <taxon>Spermatophyta</taxon>
        <taxon>Magnoliopsida</taxon>
        <taxon>eudicotyledons</taxon>
        <taxon>Gunneridae</taxon>
        <taxon>Pentapetalae</taxon>
        <taxon>asterids</taxon>
        <taxon>campanulids</taxon>
        <taxon>Apiales</taxon>
        <taxon>Apiaceae</taxon>
        <taxon>Apioideae</taxon>
        <taxon>apioid superclade</taxon>
        <taxon>Tordylieae</taxon>
        <taxon>Tordyliinae</taxon>
        <taxon>Heracleum</taxon>
    </lineage>
</organism>
<keyword evidence="2" id="KW-1185">Reference proteome</keyword>
<proteinExistence type="predicted"/>
<evidence type="ECO:0000313" key="2">
    <source>
        <dbReference type="Proteomes" id="UP001237642"/>
    </source>
</evidence>
<accession>A0AAD8J3B5</accession>
<comment type="caution">
    <text evidence="1">The sequence shown here is derived from an EMBL/GenBank/DDBJ whole genome shotgun (WGS) entry which is preliminary data.</text>
</comment>